<keyword evidence="2" id="KW-1185">Reference proteome</keyword>
<proteinExistence type="predicted"/>
<protein>
    <submittedName>
        <fullName evidence="1">YdbH family protein</fullName>
    </submittedName>
</protein>
<dbReference type="Proteomes" id="UP000305202">
    <property type="component" value="Unassembled WGS sequence"/>
</dbReference>
<reference evidence="1 2" key="1">
    <citation type="submission" date="2019-04" db="EMBL/GenBank/DDBJ databases">
        <authorList>
            <person name="Li M."/>
            <person name="Gao C."/>
        </authorList>
    </citation>
    <scope>NUCLEOTIDE SEQUENCE [LARGE SCALE GENOMIC DNA]</scope>
    <source>
        <strain evidence="1 2">BGMRC 2031</strain>
    </source>
</reference>
<sequence length="875" mass="96406">MNSISGIVRRLVLCIGLLLATLSLFAAAAWYALPVWLPALAGRYLPDGVHLRVAERPVWRRGGVTLAEIALHRGDCVWLDAGDIRFKRADGLWRVGAGRVRLDTTCVSGMPGESGGDIPWRAMLDKTPPLSLTIERLDIAPWDAYAGRLAIEHRRSETRARYDGERLTLDVRVQGDRLSIGRAQLRDPISHFTLSLDGDARLSPHLNALPAQGSVRAELSWPGGMPLSMALDWRQKHGVFTIDDRQTGARLARLPWRIDDGDTLVIAAGEWRWPYGVQPLSGNLSISLGNWRADLPALDISARMNILTGGVKGRANAVLNLGPGRVGLTDNALDFHLTGQANQGALALYATIPGQLRGPLFDPTLVMGSGSLLRVVGPVLSGLNISSARLPLAGMRLSSQGFNGRLQAILAADADKLGRFTLHLDGRAKDFWPDRGEWRWRYWGNGHFAPFRAHWHISGTGNWLADVIELDQLNSGLSQINYGLARVDAPRLSLVSPVRWRRDAAQPSFSGALRLTARRIAIQHGGEMSSPRLDVQLDGRGPQDFLWCGWLGAGPMGPIRLTGRWDGRRFRGQAWWPQQPLRVFQSLLSPGLPLTLHDGVFHAQSAFSAAVGQGFLAGGHAVVSRADVWYGENRLRGISLGLSYRLRDQRWQLGVKAPVSLKIASITAPVNFDHLAVDVQGYYPYDTRHPLTLTAFSAATLGGEISLSPLSLPQREAAIIRLRSLETSDLITALNVRQFALSGRISGELPVDFADPRGYIRRGRLTNDRAMTLRLDPQFADQIAGRNLATGAAIGWLRYLEISRVRAAVALDRRGNLLLQAQLSGRHPQNGIRREVRLNYRHEENVFQLWRSLRFGTQVEQTLEKQAALPEGAAR</sequence>
<organism evidence="1 2">
    <name type="scientific">Martelella alba</name>
    <dbReference type="NCBI Taxonomy" id="2590451"/>
    <lineage>
        <taxon>Bacteria</taxon>
        <taxon>Pseudomonadati</taxon>
        <taxon>Pseudomonadota</taxon>
        <taxon>Alphaproteobacteria</taxon>
        <taxon>Hyphomicrobiales</taxon>
        <taxon>Aurantimonadaceae</taxon>
        <taxon>Martelella</taxon>
    </lineage>
</organism>
<accession>A0ABY2SST9</accession>
<dbReference type="InterPro" id="IPR021730">
    <property type="entry name" value="YdbH"/>
</dbReference>
<dbReference type="NCBIfam" id="NF007971">
    <property type="entry name" value="PRK10695.1"/>
    <property type="match status" value="1"/>
</dbReference>
<dbReference type="RefSeq" id="WP_136988351.1">
    <property type="nucleotide sequence ID" value="NZ_SZPQ01000002.1"/>
</dbReference>
<evidence type="ECO:0000313" key="1">
    <source>
        <dbReference type="EMBL" id="TKI08078.1"/>
    </source>
</evidence>
<comment type="caution">
    <text evidence="1">The sequence shown here is derived from an EMBL/GenBank/DDBJ whole genome shotgun (WGS) entry which is preliminary data.</text>
</comment>
<name>A0ABY2SST9_9HYPH</name>
<evidence type="ECO:0000313" key="2">
    <source>
        <dbReference type="Proteomes" id="UP000305202"/>
    </source>
</evidence>
<dbReference type="EMBL" id="SZPQ01000002">
    <property type="protein sequence ID" value="TKI08078.1"/>
    <property type="molecule type" value="Genomic_DNA"/>
</dbReference>
<gene>
    <name evidence="1" type="ORF">FCN80_02700</name>
</gene>
<dbReference type="Pfam" id="PF11739">
    <property type="entry name" value="YdbH-like"/>
    <property type="match status" value="1"/>
</dbReference>